<dbReference type="SUPFAM" id="SSF56349">
    <property type="entry name" value="DNA breaking-rejoining enzymes"/>
    <property type="match status" value="1"/>
</dbReference>
<dbReference type="EMBL" id="JAKNCJ010000014">
    <property type="protein sequence ID" value="MCL6424461.1"/>
    <property type="molecule type" value="Genomic_DNA"/>
</dbReference>
<dbReference type="InterPro" id="IPR013762">
    <property type="entry name" value="Integrase-like_cat_sf"/>
</dbReference>
<evidence type="ECO:0000256" key="1">
    <source>
        <dbReference type="ARBA" id="ARBA00023172"/>
    </source>
</evidence>
<dbReference type="Proteomes" id="UP001203761">
    <property type="component" value="Unassembled WGS sequence"/>
</dbReference>
<evidence type="ECO:0000313" key="4">
    <source>
        <dbReference type="EMBL" id="MCL6424461.1"/>
    </source>
</evidence>
<proteinExistence type="predicted"/>
<reference evidence="4" key="1">
    <citation type="submission" date="2022-02" db="EMBL/GenBank/DDBJ databases">
        <authorList>
            <person name="Lee M."/>
            <person name="Kim S.-J."/>
            <person name="Jung M.-Y."/>
        </authorList>
    </citation>
    <scope>NUCLEOTIDE SEQUENCE</scope>
    <source>
        <strain evidence="4">JHP9</strain>
    </source>
</reference>
<keyword evidence="1" id="KW-0233">DNA recombination</keyword>
<name>A0ABT0R3K4_9MICO</name>
<dbReference type="RefSeq" id="WP_249738538.1">
    <property type="nucleotide sequence ID" value="NZ_JAKNCJ010000014.1"/>
</dbReference>
<accession>A0ABT0R3K4</accession>
<evidence type="ECO:0000259" key="3">
    <source>
        <dbReference type="PROSITE" id="PS51898"/>
    </source>
</evidence>
<protein>
    <submittedName>
        <fullName evidence="4">Tyrosine-type recombinase/integrase</fullName>
    </submittedName>
</protein>
<evidence type="ECO:0000313" key="5">
    <source>
        <dbReference type="Proteomes" id="UP001203761"/>
    </source>
</evidence>
<comment type="caution">
    <text evidence="4">The sequence shown here is derived from an EMBL/GenBank/DDBJ whole genome shotgun (WGS) entry which is preliminary data.</text>
</comment>
<gene>
    <name evidence="4" type="ORF">Bequi_13910</name>
</gene>
<feature type="domain" description="Tyr recombinase" evidence="3">
    <location>
        <begin position="205"/>
        <end position="414"/>
    </location>
</feature>
<dbReference type="InterPro" id="IPR050090">
    <property type="entry name" value="Tyrosine_recombinase_XerCD"/>
</dbReference>
<dbReference type="Pfam" id="PF00589">
    <property type="entry name" value="Phage_integrase"/>
    <property type="match status" value="1"/>
</dbReference>
<feature type="region of interest" description="Disordered" evidence="2">
    <location>
        <begin position="174"/>
        <end position="207"/>
    </location>
</feature>
<evidence type="ECO:0000256" key="2">
    <source>
        <dbReference type="SAM" id="MobiDB-lite"/>
    </source>
</evidence>
<dbReference type="InterPro" id="IPR011010">
    <property type="entry name" value="DNA_brk_join_enz"/>
</dbReference>
<organism evidence="4 5">
    <name type="scientific">Brachybacterium equifaecis</name>
    <dbReference type="NCBI Taxonomy" id="2910770"/>
    <lineage>
        <taxon>Bacteria</taxon>
        <taxon>Bacillati</taxon>
        <taxon>Actinomycetota</taxon>
        <taxon>Actinomycetes</taxon>
        <taxon>Micrococcales</taxon>
        <taxon>Dermabacteraceae</taxon>
        <taxon>Brachybacterium</taxon>
    </lineage>
</organism>
<sequence length="425" mass="47292">MNHEIQIDGRWVSEDRARETGVPIVRGLERRAWVRFRGQDGTSRRLYARGKTRAACATQVAMRVAEAKAADDAAQRLRGRRGHVLEYVDAYLVAMDQGRLPRTYALRTMEAYHRAVDGYLRGTELAGMSVDDVTRNTLMDALRLMPRGTRAHMVAVLGGAWRIADGDVAGTPPPSPLIGLAIPRDPSPKESSDRGRERREIVDAGRDRAHSDAELAKMLEKLDADDAAVRSGARDLIALAEQTGARITELVSVRWEDVDLDASTPLIRIRGQVVRVRGEGLVWTDRVKSRLSRREVPLTEAAAAVLRRRRELHEKWRAAGPVDEDGARFVFAAARVPHGMPDVDVYKKSVRRAFDAAGHPEMTIHSMRRAVARRLESAGLPRMDVESILGQTEEVRKRHYSTHGIPERGIEALSRAAASYAKHAL</sequence>
<feature type="compositionally biased region" description="Basic and acidic residues" evidence="2">
    <location>
        <begin position="186"/>
        <end position="207"/>
    </location>
</feature>
<dbReference type="PANTHER" id="PTHR30349:SF64">
    <property type="entry name" value="PROPHAGE INTEGRASE INTD-RELATED"/>
    <property type="match status" value="1"/>
</dbReference>
<dbReference type="PANTHER" id="PTHR30349">
    <property type="entry name" value="PHAGE INTEGRASE-RELATED"/>
    <property type="match status" value="1"/>
</dbReference>
<keyword evidence="5" id="KW-1185">Reference proteome</keyword>
<dbReference type="InterPro" id="IPR002104">
    <property type="entry name" value="Integrase_catalytic"/>
</dbReference>
<dbReference type="PROSITE" id="PS51898">
    <property type="entry name" value="TYR_RECOMBINASE"/>
    <property type="match status" value="1"/>
</dbReference>
<dbReference type="Gene3D" id="1.10.443.10">
    <property type="entry name" value="Intergrase catalytic core"/>
    <property type="match status" value="1"/>
</dbReference>